<organism evidence="1">
    <name type="scientific">Arundo donax</name>
    <name type="common">Giant reed</name>
    <name type="synonym">Donax arundinaceus</name>
    <dbReference type="NCBI Taxonomy" id="35708"/>
    <lineage>
        <taxon>Eukaryota</taxon>
        <taxon>Viridiplantae</taxon>
        <taxon>Streptophyta</taxon>
        <taxon>Embryophyta</taxon>
        <taxon>Tracheophyta</taxon>
        <taxon>Spermatophyta</taxon>
        <taxon>Magnoliopsida</taxon>
        <taxon>Liliopsida</taxon>
        <taxon>Poales</taxon>
        <taxon>Poaceae</taxon>
        <taxon>PACMAD clade</taxon>
        <taxon>Arundinoideae</taxon>
        <taxon>Arundineae</taxon>
        <taxon>Arundo</taxon>
    </lineage>
</organism>
<accession>A0A0A8Y8I1</accession>
<dbReference type="EMBL" id="GBRH01276345">
    <property type="protein sequence ID" value="JAD21550.1"/>
    <property type="molecule type" value="Transcribed_RNA"/>
</dbReference>
<dbReference type="AlphaFoldDB" id="A0A0A8Y8I1"/>
<proteinExistence type="predicted"/>
<reference evidence="1" key="2">
    <citation type="journal article" date="2015" name="Data Brief">
        <title>Shoot transcriptome of the giant reed, Arundo donax.</title>
        <authorList>
            <person name="Barrero R.A."/>
            <person name="Guerrero F.D."/>
            <person name="Moolhuijzen P."/>
            <person name="Goolsby J.A."/>
            <person name="Tidwell J."/>
            <person name="Bellgard S.E."/>
            <person name="Bellgard M.I."/>
        </authorList>
    </citation>
    <scope>NUCLEOTIDE SEQUENCE</scope>
    <source>
        <tissue evidence="1">Shoot tissue taken approximately 20 cm above the soil surface</tissue>
    </source>
</reference>
<sequence>MHWLPYKWPIHESWRIKWKMITMEMGRKIITRPMRGGHRGARGAAH</sequence>
<reference evidence="1" key="1">
    <citation type="submission" date="2014-09" db="EMBL/GenBank/DDBJ databases">
        <authorList>
            <person name="Magalhaes I.L.F."/>
            <person name="Oliveira U."/>
            <person name="Santos F.R."/>
            <person name="Vidigal T.H.D.A."/>
            <person name="Brescovit A.D."/>
            <person name="Santos A.J."/>
        </authorList>
    </citation>
    <scope>NUCLEOTIDE SEQUENCE</scope>
    <source>
        <tissue evidence="1">Shoot tissue taken approximately 20 cm above the soil surface</tissue>
    </source>
</reference>
<protein>
    <submittedName>
        <fullName evidence="1">Uncharacterized protein</fullName>
    </submittedName>
</protein>
<name>A0A0A8Y8I1_ARUDO</name>
<evidence type="ECO:0000313" key="1">
    <source>
        <dbReference type="EMBL" id="JAD21550.1"/>
    </source>
</evidence>